<dbReference type="PANTHER" id="PTHR28069:SF1">
    <property type="entry name" value="PROTEIN MSS51, MITOCHONDRIAL"/>
    <property type="match status" value="1"/>
</dbReference>
<name>A0A7S3V415_9STRA</name>
<evidence type="ECO:0000259" key="1">
    <source>
        <dbReference type="Pfam" id="PF20179"/>
    </source>
</evidence>
<sequence length="351" mass="40439">MQSIVQTSRKKISLQNIALRYFRTQDSSIVNEYARKHPEIAQKALQVPVPPLSYQETTCMIDAAGYDLDEYLTWRKWEKKYIDNSMTNILLSHALSFPLTLGANAHHFWEDGRRRGEPIKINLCCVGSRAEAQLPDEFWREFLTCANLFHEKSRKKLKSEHHADTGTSTAEVNWSLDFIGPDVSRNQLGSRKIFLEGSSNSELAHNRANAAVHKSLTLNYHSDFLHNHVLNLYKSNTGTNSAQDILQRWDGFIFFNPGIGHPNHRKSWKPSIDFVLKTKKKFIMTAHSSLDHKRDLATLQYSMEDIGDERHEDLEYRNNNFASRMSYVDTCHNETNGEHIVRPNHSILISS</sequence>
<dbReference type="PANTHER" id="PTHR28069">
    <property type="entry name" value="GH20023P"/>
    <property type="match status" value="1"/>
</dbReference>
<dbReference type="EMBL" id="HBIO01000895">
    <property type="protein sequence ID" value="CAE0455801.1"/>
    <property type="molecule type" value="Transcribed_RNA"/>
</dbReference>
<dbReference type="AlphaFoldDB" id="A0A7S3V415"/>
<accession>A0A7S3V415</accession>
<evidence type="ECO:0000313" key="2">
    <source>
        <dbReference type="EMBL" id="CAE0455801.1"/>
    </source>
</evidence>
<proteinExistence type="predicted"/>
<reference evidence="2" key="1">
    <citation type="submission" date="2021-01" db="EMBL/GenBank/DDBJ databases">
        <authorList>
            <person name="Corre E."/>
            <person name="Pelletier E."/>
            <person name="Niang G."/>
            <person name="Scheremetjew M."/>
            <person name="Finn R."/>
            <person name="Kale V."/>
            <person name="Holt S."/>
            <person name="Cochrane G."/>
            <person name="Meng A."/>
            <person name="Brown T."/>
            <person name="Cohen L."/>
        </authorList>
    </citation>
    <scope>NUCLEOTIDE SEQUENCE</scope>
    <source>
        <strain evidence="2">MM31A-1</strain>
    </source>
</reference>
<organism evidence="2">
    <name type="scientific">Chaetoceros debilis</name>
    <dbReference type="NCBI Taxonomy" id="122233"/>
    <lineage>
        <taxon>Eukaryota</taxon>
        <taxon>Sar</taxon>
        <taxon>Stramenopiles</taxon>
        <taxon>Ochrophyta</taxon>
        <taxon>Bacillariophyta</taxon>
        <taxon>Coscinodiscophyceae</taxon>
        <taxon>Chaetocerotophycidae</taxon>
        <taxon>Chaetocerotales</taxon>
        <taxon>Chaetocerotaceae</taxon>
        <taxon>Chaetoceros</taxon>
    </lineage>
</organism>
<dbReference type="InterPro" id="IPR046824">
    <property type="entry name" value="Mss51-like_C"/>
</dbReference>
<protein>
    <recommendedName>
        <fullName evidence="1">Mitochondrial splicing suppressor 51-like C-terminal domain-containing protein</fullName>
    </recommendedName>
</protein>
<feature type="domain" description="Mitochondrial splicing suppressor 51-like C-terminal" evidence="1">
    <location>
        <begin position="98"/>
        <end position="329"/>
    </location>
</feature>
<gene>
    <name evidence="2" type="ORF">CDEB00056_LOCUS642</name>
</gene>
<dbReference type="Pfam" id="PF20179">
    <property type="entry name" value="MSS51_C"/>
    <property type="match status" value="1"/>
</dbReference>